<accession>A0ABP1YHL7</accession>
<gene>
    <name evidence="1" type="ORF">ERS137959_04473</name>
</gene>
<dbReference type="RefSeq" id="WP_050128037.1">
    <property type="nucleotide sequence ID" value="NZ_CGGL01000087.1"/>
</dbReference>
<organism evidence="1 2">
    <name type="scientific">Yersinia enterocolitica</name>
    <dbReference type="NCBI Taxonomy" id="630"/>
    <lineage>
        <taxon>Bacteria</taxon>
        <taxon>Pseudomonadati</taxon>
        <taxon>Pseudomonadota</taxon>
        <taxon>Gammaproteobacteria</taxon>
        <taxon>Enterobacterales</taxon>
        <taxon>Yersiniaceae</taxon>
        <taxon>Yersinia</taxon>
    </lineage>
</organism>
<protein>
    <recommendedName>
        <fullName evidence="3">Pesticidal crystal protein Cry22Aa Ig-like domain-containing protein</fullName>
    </recommendedName>
</protein>
<comment type="caution">
    <text evidence="1">The sequence shown here is derived from an EMBL/GenBank/DDBJ whole genome shotgun (WGS) entry which is preliminary data.</text>
</comment>
<dbReference type="Proteomes" id="UP000041601">
    <property type="component" value="Unassembled WGS sequence"/>
</dbReference>
<dbReference type="EMBL" id="CPXJ01000099">
    <property type="protein sequence ID" value="CNE70279.1"/>
    <property type="molecule type" value="Genomic_DNA"/>
</dbReference>
<sequence>MQKKSNKLDKQQGLYPPVCLNAVNNTLDISLLSGYIITIRIPNYFNMIGGDSIVVSFGDIDSDPRIVSDDEYLSPVDVKFYSDMFYNGDYNIFYFAKDRIGNISTQSPVTTIKIINAKPRILPAPQFPESKNEIIYYDDVINNQGTLIRASYDGMSSSDLVTLNWQGRDENDHPVDAATWSYPITVKELDVQDKYIQARIPAQNITVLGDHGIGSGSYILHPQSMGSQSYLSQEKRVTLLQSIPESLSLVTTTNAPPQSKITNPYINPCNRVAIFGQPYQDIMASVTLGATISETSSDYYLLRLNSLGQLSDTDKKTFSVYSEKAGNITVVIFPVLQPDKMITSNMSFLPYKIGTGDISLYGYTTGAPNDGKTPCSVYFIANRGVNFIYVSVDKHALINGISQQIAVPLKPDGTAEIDITNLYAEKVSISCSAQQNFINANVFYVDFINQPSPVIIDGSFTEFKMLHKSVNLL</sequence>
<evidence type="ECO:0000313" key="2">
    <source>
        <dbReference type="Proteomes" id="UP000041601"/>
    </source>
</evidence>
<proteinExistence type="predicted"/>
<keyword evidence="2" id="KW-1185">Reference proteome</keyword>
<name>A0ABP1YHL7_YEREN</name>
<evidence type="ECO:0000313" key="1">
    <source>
        <dbReference type="EMBL" id="CNE70279.1"/>
    </source>
</evidence>
<reference evidence="1 2" key="1">
    <citation type="submission" date="2015-03" db="EMBL/GenBank/DDBJ databases">
        <authorList>
            <consortium name="Pathogen Informatics"/>
            <person name="Murphy D."/>
        </authorList>
    </citation>
    <scope>NUCLEOTIDE SEQUENCE [LARGE SCALE GENOMIC DNA]</scope>
    <source>
        <strain evidence="1 2">IP05342</strain>
    </source>
</reference>
<evidence type="ECO:0008006" key="3">
    <source>
        <dbReference type="Google" id="ProtNLM"/>
    </source>
</evidence>